<dbReference type="eggNOG" id="ENOG502SGQ1">
    <property type="taxonomic scope" value="Eukaryota"/>
</dbReference>
<feature type="region of interest" description="Disordered" evidence="1">
    <location>
        <begin position="624"/>
        <end position="649"/>
    </location>
</feature>
<evidence type="ECO:0000259" key="2">
    <source>
        <dbReference type="Pfam" id="PF12735"/>
    </source>
</evidence>
<dbReference type="HOGENOM" id="CLU_015118_0_0_1"/>
<dbReference type="EMBL" id="KE148156">
    <property type="protein sequence ID" value="EPE05581.1"/>
    <property type="molecule type" value="Genomic_DNA"/>
</dbReference>
<feature type="region of interest" description="Disordered" evidence="1">
    <location>
        <begin position="1"/>
        <end position="40"/>
    </location>
</feature>
<dbReference type="OrthoDB" id="5345392at2759"/>
<organism evidence="3 4">
    <name type="scientific">Ophiostoma piceae (strain UAMH 11346)</name>
    <name type="common">Sap stain fungus</name>
    <dbReference type="NCBI Taxonomy" id="1262450"/>
    <lineage>
        <taxon>Eukaryota</taxon>
        <taxon>Fungi</taxon>
        <taxon>Dikarya</taxon>
        <taxon>Ascomycota</taxon>
        <taxon>Pezizomycotina</taxon>
        <taxon>Sordariomycetes</taxon>
        <taxon>Sordariomycetidae</taxon>
        <taxon>Ophiostomatales</taxon>
        <taxon>Ophiostomataceae</taxon>
        <taxon>Ophiostoma</taxon>
    </lineage>
</organism>
<dbReference type="STRING" id="1262450.S3C1I4"/>
<feature type="domain" description="Trafficking protein particle complex II-specific subunit 65 IgD3" evidence="2">
    <location>
        <begin position="524"/>
        <end position="738"/>
    </location>
</feature>
<gene>
    <name evidence="3" type="ORF">F503_02320</name>
</gene>
<dbReference type="VEuPathDB" id="FungiDB:F503_02320"/>
<dbReference type="GO" id="GO:0005802">
    <property type="term" value="C:trans-Golgi network"/>
    <property type="evidence" value="ECO:0007669"/>
    <property type="project" value="TreeGrafter"/>
</dbReference>
<sequence>MNPRTGISRPAKAEHVNSATRHSTRAELPMAVPSARDGASADGDAGFVGESYLAYIVPQATDGHLEEALATCASEGRSPQALIESIEDRDSLFFDETVGIYLILRTPYQSETRMRSYLDRIALSLEAHIVNGQVSGRESVQPVVESIFNGAVENVPTPLAIVHDPDTSTSKSATNGQGTADDDSSEDDSDSDSDGTETVKKQDEGDTQPARQTFFVWKLPVFLARPRARLHSPSVVFAAAASLKPVVALPPTANAADGSLPVARPLAGDEGLNGRMAAGYLRSREPSGLNLLESFGGDPALAGVWPRLSAQRVSRVAPATTSAFPRFQPRPLRGLKSIDFRIFPAVHTRVRFARPNAVPTNPAVVAMLEVDFTPFFECEAVMSGIEVSLPSGTVTDLNTAEGLALPLYCVARDHFTFLYRLTPLEYDVSRPLHHQNHPGKMLAGGGGAATRDLDITIKIKVLVKPGVCTPVLKMSWATSLDFTLPVNPGFGTALMPQSSLQRSHRPSQLSIDGMSSFTAPSVSRPDALPSLEAAAARSKETTIPDFGITMTLTAPPHKVYAGEEFTWTVFVVNRASQAGGGPGAPSMLMLPGGPGAGPQHHAARKLALIAIPKRRRNDVRVIRPPSTAGGQRHSHHLKTAAQAGGHGGNDVTEPVADAVLDENVVHAMQRSSLVDSTDVVCLSSADTRVGPLAPNACHVVELRFVALRAGVVGVEAIRVIDLGSQEHVDVHELPAMIIAEGQRGDGEEKA</sequence>
<feature type="region of interest" description="Disordered" evidence="1">
    <location>
        <begin position="158"/>
        <end position="207"/>
    </location>
</feature>
<proteinExistence type="predicted"/>
<dbReference type="Proteomes" id="UP000016923">
    <property type="component" value="Unassembled WGS sequence"/>
</dbReference>
<dbReference type="GO" id="GO:1990071">
    <property type="term" value="C:TRAPPII protein complex"/>
    <property type="evidence" value="ECO:0007669"/>
    <property type="project" value="InterPro"/>
</dbReference>
<feature type="compositionally biased region" description="Acidic residues" evidence="1">
    <location>
        <begin position="180"/>
        <end position="195"/>
    </location>
</feature>
<feature type="compositionally biased region" description="Polar residues" evidence="1">
    <location>
        <begin position="167"/>
        <end position="178"/>
    </location>
</feature>
<accession>S3C1I4</accession>
<reference evidence="3 4" key="1">
    <citation type="journal article" date="2013" name="BMC Genomics">
        <title>The genome and transcriptome of the pine saprophyte Ophiostoma piceae, and a comparison with the bark beetle-associated pine pathogen Grosmannia clavigera.</title>
        <authorList>
            <person name="Haridas S."/>
            <person name="Wang Y."/>
            <person name="Lim L."/>
            <person name="Massoumi Alamouti S."/>
            <person name="Jackman S."/>
            <person name="Docking R."/>
            <person name="Robertson G."/>
            <person name="Birol I."/>
            <person name="Bohlmann J."/>
            <person name="Breuil C."/>
        </authorList>
    </citation>
    <scope>NUCLEOTIDE SEQUENCE [LARGE SCALE GENOMIC DNA]</scope>
    <source>
        <strain evidence="3 4">UAMH 11346</strain>
    </source>
</reference>
<evidence type="ECO:0000256" key="1">
    <source>
        <dbReference type="SAM" id="MobiDB-lite"/>
    </source>
</evidence>
<dbReference type="OMA" id="IFSWTVY"/>
<dbReference type="GO" id="GO:0006891">
    <property type="term" value="P:intra-Golgi vesicle-mediated transport"/>
    <property type="evidence" value="ECO:0007669"/>
    <property type="project" value="InterPro"/>
</dbReference>
<protein>
    <recommendedName>
        <fullName evidence="2">Trafficking protein particle complex II-specific subunit 65 IgD3 domain-containing protein</fullName>
    </recommendedName>
</protein>
<name>S3C1I4_OPHP1</name>
<dbReference type="PANTHER" id="PTHR28159:SF1">
    <property type="entry name" value="TRAFFICKING PROTEIN PARTICLE COMPLEX II-SPECIFIC SUBUNIT 65"/>
    <property type="match status" value="1"/>
</dbReference>
<dbReference type="InterPro" id="IPR055420">
    <property type="entry name" value="IgD3_Trs65"/>
</dbReference>
<dbReference type="InterPro" id="IPR024662">
    <property type="entry name" value="Trs65"/>
</dbReference>
<dbReference type="Pfam" id="PF12735">
    <property type="entry name" value="IgD3_Trs65"/>
    <property type="match status" value="1"/>
</dbReference>
<keyword evidence="4" id="KW-1185">Reference proteome</keyword>
<evidence type="ECO:0000313" key="3">
    <source>
        <dbReference type="EMBL" id="EPE05581.1"/>
    </source>
</evidence>
<dbReference type="AlphaFoldDB" id="S3C1I4"/>
<dbReference type="PANTHER" id="PTHR28159">
    <property type="entry name" value="TRAFFICKING PROTEIN PARTICLE COMPLEX II-SPECIFIC SUBUNIT 65"/>
    <property type="match status" value="1"/>
</dbReference>
<evidence type="ECO:0000313" key="4">
    <source>
        <dbReference type="Proteomes" id="UP000016923"/>
    </source>
</evidence>